<keyword evidence="4" id="KW-1185">Reference proteome</keyword>
<dbReference type="OrthoDB" id="415358at2759"/>
<dbReference type="Proteomes" id="UP000007241">
    <property type="component" value="Unassembled WGS sequence"/>
</dbReference>
<feature type="region of interest" description="Disordered" evidence="1">
    <location>
        <begin position="337"/>
        <end position="365"/>
    </location>
</feature>
<dbReference type="Gene3D" id="2.60.120.10">
    <property type="entry name" value="Jelly Rolls"/>
    <property type="match status" value="1"/>
</dbReference>
<dbReference type="InterPro" id="IPR014710">
    <property type="entry name" value="RmlC-like_jellyroll"/>
</dbReference>
<feature type="compositionally biased region" description="Basic and acidic residues" evidence="1">
    <location>
        <begin position="116"/>
        <end position="138"/>
    </location>
</feature>
<dbReference type="PANTHER" id="PTHR12461">
    <property type="entry name" value="HYPOXIA-INDUCIBLE FACTOR 1 ALPHA INHIBITOR-RELATED"/>
    <property type="match status" value="1"/>
</dbReference>
<dbReference type="InParanoid" id="F4PBZ1"/>
<feature type="region of interest" description="Disordered" evidence="1">
    <location>
        <begin position="93"/>
        <end position="142"/>
    </location>
</feature>
<reference evidence="3 4" key="1">
    <citation type="submission" date="2009-12" db="EMBL/GenBank/DDBJ databases">
        <title>The draft genome of Batrachochytrium dendrobatidis.</title>
        <authorList>
            <consortium name="US DOE Joint Genome Institute (JGI-PGF)"/>
            <person name="Kuo A."/>
            <person name="Salamov A."/>
            <person name="Schmutz J."/>
            <person name="Lucas S."/>
            <person name="Pitluck S."/>
            <person name="Rosenblum E."/>
            <person name="Stajich J."/>
            <person name="Eisen M."/>
            <person name="Grigoriev I.V."/>
        </authorList>
    </citation>
    <scope>NUCLEOTIDE SEQUENCE [LARGE SCALE GENOMIC DNA]</scope>
    <source>
        <strain evidence="4">JAM81 / FGSC 10211</strain>
    </source>
</reference>
<organism evidence="3 4">
    <name type="scientific">Batrachochytrium dendrobatidis (strain JAM81 / FGSC 10211)</name>
    <name type="common">Frog chytrid fungus</name>
    <dbReference type="NCBI Taxonomy" id="684364"/>
    <lineage>
        <taxon>Eukaryota</taxon>
        <taxon>Fungi</taxon>
        <taxon>Fungi incertae sedis</taxon>
        <taxon>Chytridiomycota</taxon>
        <taxon>Chytridiomycota incertae sedis</taxon>
        <taxon>Chytridiomycetes</taxon>
        <taxon>Rhizophydiales</taxon>
        <taxon>Rhizophydiales incertae sedis</taxon>
        <taxon>Batrachochytrium</taxon>
    </lineage>
</organism>
<dbReference type="Gene3D" id="2.60.120.650">
    <property type="entry name" value="Cupin"/>
    <property type="match status" value="1"/>
</dbReference>
<dbReference type="PANTHER" id="PTHR12461:SF100">
    <property type="entry name" value="JMJC DOMAIN-CONTAINING PROTEIN 4"/>
    <property type="match status" value="1"/>
</dbReference>
<dbReference type="OMA" id="PASWWHE"/>
<dbReference type="PROSITE" id="PS51184">
    <property type="entry name" value="JMJC"/>
    <property type="match status" value="1"/>
</dbReference>
<evidence type="ECO:0000313" key="4">
    <source>
        <dbReference type="Proteomes" id="UP000007241"/>
    </source>
</evidence>
<dbReference type="EMBL" id="GL882893">
    <property type="protein sequence ID" value="EGF77214.1"/>
    <property type="molecule type" value="Genomic_DNA"/>
</dbReference>
<accession>F4PBZ1</accession>
<evidence type="ECO:0000313" key="3">
    <source>
        <dbReference type="EMBL" id="EGF77214.1"/>
    </source>
</evidence>
<dbReference type="STRING" id="684364.F4PBZ1"/>
<proteinExistence type="predicted"/>
<dbReference type="InterPro" id="IPR003347">
    <property type="entry name" value="JmjC_dom"/>
</dbReference>
<dbReference type="RefSeq" id="XP_006682315.1">
    <property type="nucleotide sequence ID" value="XM_006682252.1"/>
</dbReference>
<dbReference type="GeneID" id="18244460"/>
<feature type="domain" description="JmjC" evidence="2">
    <location>
        <begin position="137"/>
        <end position="452"/>
    </location>
</feature>
<evidence type="ECO:0000256" key="1">
    <source>
        <dbReference type="SAM" id="MobiDB-lite"/>
    </source>
</evidence>
<dbReference type="HOGENOM" id="CLU_017405_0_0_1"/>
<dbReference type="GO" id="GO:0016706">
    <property type="term" value="F:2-oxoglutarate-dependent dioxygenase activity"/>
    <property type="evidence" value="ECO:0000318"/>
    <property type="project" value="GO_Central"/>
</dbReference>
<gene>
    <name evidence="3" type="ORF">BATDEDRAFT_91999</name>
</gene>
<dbReference type="SUPFAM" id="SSF51197">
    <property type="entry name" value="Clavaminate synthase-like"/>
    <property type="match status" value="1"/>
</dbReference>
<feature type="compositionally biased region" description="Polar residues" evidence="1">
    <location>
        <begin position="104"/>
        <end position="113"/>
    </location>
</feature>
<protein>
    <recommendedName>
        <fullName evidence="2">JmjC domain-containing protein</fullName>
    </recommendedName>
</protein>
<dbReference type="Pfam" id="PF13621">
    <property type="entry name" value="Cupin_8"/>
    <property type="match status" value="1"/>
</dbReference>
<dbReference type="SMART" id="SM00558">
    <property type="entry name" value="JmjC"/>
    <property type="match status" value="1"/>
</dbReference>
<sequence>MDPKTFFERYVSTRTPCILNQLPSPSTTSTDCKPWDWLSLAWLVKHAGNAIVSVERKDASIDRFGSGKKRELIKLDDLVKLLETGEQDVYMTTQYDNHEEVQPELTSNRNESMSGLEEHDSLDCNDKSDTYSHSDLDSPSKISDYASPPLDSVVKHIPISLNLFGNLIPHLMNLWIGSSTAAQGTSSGLHHDFHDNFYLLKSGAKQFTIFSPDDTDAMYLNGNVVQVHENGLQEYADTSSHGVRADGAFLYDVASYQLQIAQDAMDIAITPSEIELAEKNLDYAMQQILDYQDPDNESIFSQDADDTQSDVEVAQNHPVSLTQTKKRNTHATLENVQPSLKKVKTHQDTPIQLPAPGKSESDPPSFSRIPIQILDKFIAGQPPPNQFGKLANATGIRFKLNAGEALYLPGGWFHEVRSFSSSNSTEINPHLALNFWLEPPTTNNFDNPYPDHYWRDIRWKPLQECMANATR</sequence>
<dbReference type="AlphaFoldDB" id="F4PBZ1"/>
<dbReference type="InterPro" id="IPR041667">
    <property type="entry name" value="Cupin_8"/>
</dbReference>
<dbReference type="FunFam" id="2.60.120.10:FF:000146">
    <property type="entry name" value="Cupin-like protein, putative"/>
    <property type="match status" value="1"/>
</dbReference>
<evidence type="ECO:0000259" key="2">
    <source>
        <dbReference type="PROSITE" id="PS51184"/>
    </source>
</evidence>
<name>F4PBZ1_BATDJ</name>